<dbReference type="InterPro" id="IPR029442">
    <property type="entry name" value="GyrI-like"/>
</dbReference>
<dbReference type="SUPFAM" id="SSF55136">
    <property type="entry name" value="Probable bacterial effector-binding domain"/>
    <property type="match status" value="1"/>
</dbReference>
<dbReference type="EMBL" id="JAFLVR010000021">
    <property type="protein sequence ID" value="MBO0452652.1"/>
    <property type="molecule type" value="Genomic_DNA"/>
</dbReference>
<dbReference type="Proteomes" id="UP000664495">
    <property type="component" value="Unassembled WGS sequence"/>
</dbReference>
<accession>A0ABS3HGT8</accession>
<evidence type="ECO:0000313" key="2">
    <source>
        <dbReference type="EMBL" id="MBO0452652.1"/>
    </source>
</evidence>
<keyword evidence="3" id="KW-1185">Reference proteome</keyword>
<organism evidence="2 3">
    <name type="scientific">Candidatus Enterococcus murrayae</name>
    <dbReference type="NCBI Taxonomy" id="2815321"/>
    <lineage>
        <taxon>Bacteria</taxon>
        <taxon>Bacillati</taxon>
        <taxon>Bacillota</taxon>
        <taxon>Bacilli</taxon>
        <taxon>Lactobacillales</taxon>
        <taxon>Enterococcaceae</taxon>
        <taxon>Enterococcus</taxon>
    </lineage>
</organism>
<reference evidence="2 3" key="1">
    <citation type="submission" date="2021-03" db="EMBL/GenBank/DDBJ databases">
        <title>Enterococcal diversity collection.</title>
        <authorList>
            <person name="Gilmore M.S."/>
            <person name="Schwartzman J."/>
            <person name="Van Tyne D."/>
            <person name="Martin M."/>
            <person name="Earl A.M."/>
            <person name="Manson A.L."/>
            <person name="Straub T."/>
            <person name="Salamzade R."/>
            <person name="Saavedra J."/>
            <person name="Lebreton F."/>
            <person name="Prichula J."/>
            <person name="Schaufler K."/>
            <person name="Gaca A."/>
            <person name="Sgardioli B."/>
            <person name="Wagenaar J."/>
            <person name="Strong T."/>
        </authorList>
    </citation>
    <scope>NUCLEOTIDE SEQUENCE [LARGE SCALE GENOMIC DNA]</scope>
    <source>
        <strain evidence="2 3">MJM16</strain>
    </source>
</reference>
<feature type="domain" description="AraC effector-binding" evidence="1">
    <location>
        <begin position="5"/>
        <end position="154"/>
    </location>
</feature>
<name>A0ABS3HGT8_9ENTE</name>
<dbReference type="InterPro" id="IPR011256">
    <property type="entry name" value="Reg_factor_effector_dom_sf"/>
</dbReference>
<evidence type="ECO:0000313" key="3">
    <source>
        <dbReference type="Proteomes" id="UP000664495"/>
    </source>
</evidence>
<gene>
    <name evidence="2" type="ORF">JZO85_10245</name>
</gene>
<dbReference type="RefSeq" id="WP_207108424.1">
    <property type="nucleotide sequence ID" value="NZ_JAFLVR010000021.1"/>
</dbReference>
<dbReference type="InterPro" id="IPR010499">
    <property type="entry name" value="AraC_E-bd"/>
</dbReference>
<dbReference type="SMART" id="SM00871">
    <property type="entry name" value="AraC_E_bind"/>
    <property type="match status" value="1"/>
</dbReference>
<proteinExistence type="predicted"/>
<protein>
    <submittedName>
        <fullName evidence="2">GyrI-like domain-containing protein</fullName>
    </submittedName>
</protein>
<evidence type="ECO:0000259" key="1">
    <source>
        <dbReference type="SMART" id="SM00871"/>
    </source>
</evidence>
<comment type="caution">
    <text evidence="2">The sequence shown here is derived from an EMBL/GenBank/DDBJ whole genome shotgun (WGS) entry which is preliminary data.</text>
</comment>
<sequence>MTRIADIMLKQLPEQHMLTHRKTINFFAEYADFMGETINDILQLIEENKALPSSGPIVCFHNIDLEKLDVEIGFATPRSIEAKDEIRSLTHPIRTVALTIDRGPYEKQDPTLEELMQWVPDHDYQAIGGIYYHYLNGEEQSENDYLTEMYLPIKKQED</sequence>
<dbReference type="Gene3D" id="3.20.80.10">
    <property type="entry name" value="Regulatory factor, effector binding domain"/>
    <property type="match status" value="1"/>
</dbReference>
<dbReference type="Pfam" id="PF06445">
    <property type="entry name" value="GyrI-like"/>
    <property type="match status" value="1"/>
</dbReference>